<accession>A0A380FFZ9</accession>
<dbReference type="AlphaFoldDB" id="A0A380FFZ9"/>
<name>A0A380FFZ9_STAGA</name>
<organism evidence="1 2">
    <name type="scientific">Staphylococcus gallinarum</name>
    <dbReference type="NCBI Taxonomy" id="1293"/>
    <lineage>
        <taxon>Bacteria</taxon>
        <taxon>Bacillati</taxon>
        <taxon>Bacillota</taxon>
        <taxon>Bacilli</taxon>
        <taxon>Bacillales</taxon>
        <taxon>Staphylococcaceae</taxon>
        <taxon>Staphylococcus</taxon>
    </lineage>
</organism>
<sequence>MGALRLQRETHLHERGENMKLTKKQLIGFIDGYQKSDDILIDLYLETHEFYCRLRDELKDSKLMYEYTNKGGATNLVKNPLSIEMTKTVQTLNNLLKSLGLTAAQREKIVEEEVGFGEY</sequence>
<protein>
    <submittedName>
        <fullName evidence="1">Phage terminase small subunit</fullName>
    </submittedName>
</protein>
<dbReference type="STRING" id="1293.SH09_10900"/>
<proteinExistence type="predicted"/>
<evidence type="ECO:0000313" key="1">
    <source>
        <dbReference type="EMBL" id="SUM32114.1"/>
    </source>
</evidence>
<dbReference type="InterPro" id="IPR006448">
    <property type="entry name" value="Phage_term_ssu_P27"/>
</dbReference>
<gene>
    <name evidence="1" type="ORF">NCTC12195_01554</name>
</gene>
<reference evidence="1 2" key="1">
    <citation type="submission" date="2018-06" db="EMBL/GenBank/DDBJ databases">
        <authorList>
            <consortium name="Pathogen Informatics"/>
            <person name="Doyle S."/>
        </authorList>
    </citation>
    <scope>NUCLEOTIDE SEQUENCE [LARGE SCALE GENOMIC DNA]</scope>
    <source>
        <strain evidence="1 2">NCTC12195</strain>
    </source>
</reference>
<dbReference type="Proteomes" id="UP000255277">
    <property type="component" value="Unassembled WGS sequence"/>
</dbReference>
<dbReference type="EMBL" id="UHDK01000001">
    <property type="protein sequence ID" value="SUM32114.1"/>
    <property type="molecule type" value="Genomic_DNA"/>
</dbReference>
<evidence type="ECO:0000313" key="2">
    <source>
        <dbReference type="Proteomes" id="UP000255277"/>
    </source>
</evidence>
<dbReference type="Pfam" id="PF05119">
    <property type="entry name" value="Terminase_4"/>
    <property type="match status" value="1"/>
</dbReference>